<reference evidence="3 4" key="1">
    <citation type="submission" date="2020-06" db="EMBL/GenBank/DDBJ databases">
        <authorList>
            <person name="Li R."/>
            <person name="Bekaert M."/>
        </authorList>
    </citation>
    <scope>NUCLEOTIDE SEQUENCE [LARGE SCALE GENOMIC DNA]</scope>
    <source>
        <strain evidence="4">wild</strain>
    </source>
</reference>
<dbReference type="Proteomes" id="UP000507470">
    <property type="component" value="Unassembled WGS sequence"/>
</dbReference>
<feature type="region of interest" description="Disordered" evidence="2">
    <location>
        <begin position="136"/>
        <end position="194"/>
    </location>
</feature>
<feature type="coiled-coil region" evidence="1">
    <location>
        <begin position="24"/>
        <end position="72"/>
    </location>
</feature>
<dbReference type="OrthoDB" id="6199549at2759"/>
<feature type="compositionally biased region" description="Basic and acidic residues" evidence="2">
    <location>
        <begin position="145"/>
        <end position="162"/>
    </location>
</feature>
<feature type="compositionally biased region" description="Polar residues" evidence="2">
    <location>
        <begin position="167"/>
        <end position="180"/>
    </location>
</feature>
<gene>
    <name evidence="3" type="ORF">MCOR_36612</name>
</gene>
<sequence length="194" mass="22306">MKQQNLDDPTLPKLSELRARKIKVKKVEEQLKIKEKSLNEIRNEKILLESRCQQLEARNFKLEQTVKLLKRRIESDSHLAMPASPNTCEAPTSSQGVYHKMKQELDQKLANLHTKLSNIVLDEMDRQLDKIKLFDGNQQAATESPKTDSSRQTEKTVNHTQKENIAPITQTTVQHLTGQPLSYKKSVDQNLPKQ</sequence>
<keyword evidence="1" id="KW-0175">Coiled coil</keyword>
<proteinExistence type="predicted"/>
<keyword evidence="4" id="KW-1185">Reference proteome</keyword>
<organism evidence="3 4">
    <name type="scientific">Mytilus coruscus</name>
    <name type="common">Sea mussel</name>
    <dbReference type="NCBI Taxonomy" id="42192"/>
    <lineage>
        <taxon>Eukaryota</taxon>
        <taxon>Metazoa</taxon>
        <taxon>Spiralia</taxon>
        <taxon>Lophotrochozoa</taxon>
        <taxon>Mollusca</taxon>
        <taxon>Bivalvia</taxon>
        <taxon>Autobranchia</taxon>
        <taxon>Pteriomorphia</taxon>
        <taxon>Mytilida</taxon>
        <taxon>Mytiloidea</taxon>
        <taxon>Mytilidae</taxon>
        <taxon>Mytilinae</taxon>
        <taxon>Mytilus</taxon>
    </lineage>
</organism>
<name>A0A6J8D6D0_MYTCO</name>
<evidence type="ECO:0000256" key="1">
    <source>
        <dbReference type="SAM" id="Coils"/>
    </source>
</evidence>
<accession>A0A6J8D6D0</accession>
<dbReference type="AlphaFoldDB" id="A0A6J8D6D0"/>
<evidence type="ECO:0000313" key="3">
    <source>
        <dbReference type="EMBL" id="CAC5402684.1"/>
    </source>
</evidence>
<evidence type="ECO:0000256" key="2">
    <source>
        <dbReference type="SAM" id="MobiDB-lite"/>
    </source>
</evidence>
<evidence type="ECO:0000313" key="4">
    <source>
        <dbReference type="Proteomes" id="UP000507470"/>
    </source>
</evidence>
<protein>
    <submittedName>
        <fullName evidence="3">Uncharacterized protein</fullName>
    </submittedName>
</protein>
<dbReference type="EMBL" id="CACVKT020006597">
    <property type="protein sequence ID" value="CAC5402684.1"/>
    <property type="molecule type" value="Genomic_DNA"/>
</dbReference>